<dbReference type="SUPFAM" id="SSF53167">
    <property type="entry name" value="Purine and uridine phosphorylases"/>
    <property type="match status" value="1"/>
</dbReference>
<dbReference type="Gene3D" id="3.40.50.1580">
    <property type="entry name" value="Nucleoside phosphorylase domain"/>
    <property type="match status" value="1"/>
</dbReference>
<dbReference type="PANTHER" id="PTHR43691">
    <property type="entry name" value="URIDINE PHOSPHORYLASE"/>
    <property type="match status" value="1"/>
</dbReference>
<feature type="domain" description="AMP nucleoside phosphorylase N-terminal" evidence="2">
    <location>
        <begin position="18"/>
        <end position="169"/>
    </location>
</feature>
<dbReference type="EMBL" id="JASBAO010000001">
    <property type="protein sequence ID" value="MDI2090435.1"/>
    <property type="molecule type" value="Genomic_DNA"/>
</dbReference>
<evidence type="ECO:0000259" key="1">
    <source>
        <dbReference type="Pfam" id="PF01048"/>
    </source>
</evidence>
<accession>A0ABT6Q013</accession>
<proteinExistence type="predicted"/>
<keyword evidence="3" id="KW-0326">Glycosidase</keyword>
<keyword evidence="3" id="KW-0378">Hydrolase</keyword>
<gene>
    <name evidence="3" type="ORF">QJV27_03410</name>
</gene>
<name>A0ABT6Q013_9PROT</name>
<evidence type="ECO:0000259" key="2">
    <source>
        <dbReference type="Pfam" id="PF10423"/>
    </source>
</evidence>
<sequence length="502" mass="57449">MTKIYTQQDRWLFTDANAAVDQLIDIYQTNVSYLKEHYIAFCNGHDFPEKIRACYPEIRFDLKQLTQIDHKLSYGFFENIGHYSTSITQPQLFRQYLYEQISKIMANHHIQVEIGVSSLEIPIKFVENYDHIPIQNLTQERLSKLDRTFTNIDMTKIDDGIADGSYTISSNSQPLCLFNALRVDLALQRLEHYTGCSFKDFQNFIILTNYPFHIDYFARFSVHNLGILTDDTIPKSHIAYQQFITPNLSLKVGDEAITNDALNTCLLQMNSEYQMPACHLTADNHQGITIVNIGVGPSNAKTITDCLAVLRPHCWLMVGHCAGLDSRMNIGDMILANSFERKDFLLDHYVPLAKPIPILSEIQTALQKAYIQVRALQHHPCSPKDMRTGTVLTVADRNWEWETSETIRSALQSSTSIAVDMESATIATNGYRFRIPYGVLLSVSDKPLHNQPKLPRSARHFYNQSRAEHILTAIFAFEIMMENSDSLHSRKLRRTVGEVAFR</sequence>
<dbReference type="InterPro" id="IPR035994">
    <property type="entry name" value="Nucleoside_phosphorylase_sf"/>
</dbReference>
<dbReference type="InterPro" id="IPR000845">
    <property type="entry name" value="Nucleoside_phosphorylase_d"/>
</dbReference>
<dbReference type="EC" id="3.2.2.4" evidence="3"/>
<organism evidence="3 4">
    <name type="scientific">Commensalibacter oyaizuii</name>
    <dbReference type="NCBI Taxonomy" id="3043873"/>
    <lineage>
        <taxon>Bacteria</taxon>
        <taxon>Pseudomonadati</taxon>
        <taxon>Pseudomonadota</taxon>
        <taxon>Alphaproteobacteria</taxon>
        <taxon>Acetobacterales</taxon>
        <taxon>Acetobacteraceae</taxon>
    </lineage>
</organism>
<feature type="domain" description="Nucleoside phosphorylase" evidence="1">
    <location>
        <begin position="286"/>
        <end position="449"/>
    </location>
</feature>
<evidence type="ECO:0000313" key="4">
    <source>
        <dbReference type="Proteomes" id="UP001431634"/>
    </source>
</evidence>
<dbReference type="PANTHER" id="PTHR43691:SF6">
    <property type="entry name" value="AMP NUCLEOSIDASE"/>
    <property type="match status" value="1"/>
</dbReference>
<comment type="caution">
    <text evidence="3">The sequence shown here is derived from an EMBL/GenBank/DDBJ whole genome shotgun (WGS) entry which is preliminary data.</text>
</comment>
<reference evidence="3" key="1">
    <citation type="submission" date="2023-05" db="EMBL/GenBank/DDBJ databases">
        <title>Whole genome sequence of Commensalibacter sp.</title>
        <authorList>
            <person name="Charoenyingcharoen P."/>
            <person name="Yukphan P."/>
        </authorList>
    </citation>
    <scope>NUCLEOTIDE SEQUENCE</scope>
    <source>
        <strain evidence="3">TBRC 16381</strain>
    </source>
</reference>
<evidence type="ECO:0000313" key="3">
    <source>
        <dbReference type="EMBL" id="MDI2090435.1"/>
    </source>
</evidence>
<dbReference type="GO" id="GO:0008714">
    <property type="term" value="F:AMP nucleosidase activity"/>
    <property type="evidence" value="ECO:0007669"/>
    <property type="project" value="UniProtKB-EC"/>
</dbReference>
<protein>
    <submittedName>
        <fullName evidence="3">AMP nucleosidase</fullName>
        <ecNumber evidence="3">3.2.2.4</ecNumber>
    </submittedName>
</protein>
<dbReference type="InterPro" id="IPR018953">
    <property type="entry name" value="AMP_nucleoside_Pase_N"/>
</dbReference>
<dbReference type="InterPro" id="IPR037109">
    <property type="entry name" value="AMP_N_sf"/>
</dbReference>
<dbReference type="RefSeq" id="WP_281447574.1">
    <property type="nucleotide sequence ID" value="NZ_JASBAO010000001.1"/>
</dbReference>
<dbReference type="NCBIfam" id="NF006142">
    <property type="entry name" value="PRK08292.1"/>
    <property type="match status" value="1"/>
</dbReference>
<dbReference type="InterPro" id="IPR011271">
    <property type="entry name" value="AMP_nucleosidase"/>
</dbReference>
<dbReference type="Pfam" id="PF10423">
    <property type="entry name" value="AMNp_N"/>
    <property type="match status" value="1"/>
</dbReference>
<keyword evidence="4" id="KW-1185">Reference proteome</keyword>
<dbReference type="Proteomes" id="UP001431634">
    <property type="component" value="Unassembled WGS sequence"/>
</dbReference>
<dbReference type="Gene3D" id="3.30.1730.10">
    <property type="entry name" value="AMP nucleoside phosphorylase, N-terminal domain"/>
    <property type="match status" value="1"/>
</dbReference>
<dbReference type="NCBIfam" id="TIGR01717">
    <property type="entry name" value="AMP-nucleosdse"/>
    <property type="match status" value="1"/>
</dbReference>
<dbReference type="Pfam" id="PF01048">
    <property type="entry name" value="PNP_UDP_1"/>
    <property type="match status" value="1"/>
</dbReference>